<dbReference type="Gene3D" id="3.30.2310.20">
    <property type="entry name" value="RelE-like"/>
    <property type="match status" value="1"/>
</dbReference>
<dbReference type="EMBL" id="BAAACR010000017">
    <property type="protein sequence ID" value="GAA0218170.1"/>
    <property type="molecule type" value="Genomic_DNA"/>
</dbReference>
<evidence type="ECO:0000313" key="2">
    <source>
        <dbReference type="Proteomes" id="UP001500399"/>
    </source>
</evidence>
<reference evidence="2" key="1">
    <citation type="journal article" date="2019" name="Int. J. Syst. Evol. Microbiol.">
        <title>The Global Catalogue of Microorganisms (GCM) 10K type strain sequencing project: providing services to taxonomists for standard genome sequencing and annotation.</title>
        <authorList>
            <consortium name="The Broad Institute Genomics Platform"/>
            <consortium name="The Broad Institute Genome Sequencing Center for Infectious Disease"/>
            <person name="Wu L."/>
            <person name="Ma J."/>
        </authorList>
    </citation>
    <scope>NUCLEOTIDE SEQUENCE [LARGE SCALE GENOMIC DNA]</scope>
    <source>
        <strain evidence="2">JCM 8542</strain>
    </source>
</reference>
<sequence>MWGEPMAKKIVQRLNELRAANDLSVISHLPPPRLYELIGKRNDEYAVDLVHPARLIFKVDQSPLPVLTDGGVDRSMVTSIMILEVEDYHGKQKR</sequence>
<dbReference type="InterPro" id="IPR035093">
    <property type="entry name" value="RelE/ParE_toxin_dom_sf"/>
</dbReference>
<comment type="caution">
    <text evidence="1">The sequence shown here is derived from an EMBL/GenBank/DDBJ whole genome shotgun (WGS) entry which is preliminary data.</text>
</comment>
<name>A0ABP3CXV6_9FIRM</name>
<evidence type="ECO:0008006" key="3">
    <source>
        <dbReference type="Google" id="ProtNLM"/>
    </source>
</evidence>
<gene>
    <name evidence="1" type="ORF">GCM10008919_21680</name>
</gene>
<dbReference type="Proteomes" id="UP001500399">
    <property type="component" value="Unassembled WGS sequence"/>
</dbReference>
<organism evidence="1 2">
    <name type="scientific">Selenomonas dianae</name>
    <dbReference type="NCBI Taxonomy" id="135079"/>
    <lineage>
        <taxon>Bacteria</taxon>
        <taxon>Bacillati</taxon>
        <taxon>Bacillota</taxon>
        <taxon>Negativicutes</taxon>
        <taxon>Selenomonadales</taxon>
        <taxon>Selenomonadaceae</taxon>
        <taxon>Selenomonas</taxon>
    </lineage>
</organism>
<accession>A0ABP3CXV6</accession>
<proteinExistence type="predicted"/>
<evidence type="ECO:0000313" key="1">
    <source>
        <dbReference type="EMBL" id="GAA0218170.1"/>
    </source>
</evidence>
<protein>
    <recommendedName>
        <fullName evidence="3">Killer suppression protein HigA</fullName>
    </recommendedName>
</protein>
<keyword evidence="2" id="KW-1185">Reference proteome</keyword>